<dbReference type="EMBL" id="JAKKPZ010000001">
    <property type="protein sequence ID" value="KAI1729248.1"/>
    <property type="molecule type" value="Genomic_DNA"/>
</dbReference>
<dbReference type="GO" id="GO:0004756">
    <property type="term" value="F:selenide, water dikinase activity"/>
    <property type="evidence" value="ECO:0007669"/>
    <property type="project" value="TreeGrafter"/>
</dbReference>
<protein>
    <submittedName>
        <fullName evidence="8">Selenide, water dikinase</fullName>
    </submittedName>
</protein>
<evidence type="ECO:0000313" key="8">
    <source>
        <dbReference type="EMBL" id="KAI1729248.1"/>
    </source>
</evidence>
<evidence type="ECO:0000256" key="1">
    <source>
        <dbReference type="ARBA" id="ARBA00022679"/>
    </source>
</evidence>
<dbReference type="GO" id="GO:0005737">
    <property type="term" value="C:cytoplasm"/>
    <property type="evidence" value="ECO:0007669"/>
    <property type="project" value="TreeGrafter"/>
</dbReference>
<sequence length="346" mass="37848">MVSHESAVAIILKGFDPISVGLPKDFVLTNLTQMKGCGCKVPRNDLLNLLQKITGDSVLNQTVEGDHIGIGLDSCVIPLRRHPGISLVQTTDFFFPLGRITCANVLSDLYAMGVYECDNMLMLVGVSVTLTAEQRDTVVGLFMQGFKDCATLAETAIRGGQTVRCPWLLLGGVATRFNLIIGSKFLRSTFSVCSSAELLHIDRAEPDDVLVLTKPLGGQPIVNAYEWLKSNPERVKSLNLDEQKIKKAYHQLLEAMCRLNRNASRLLHKYNAHASTDVTGFGIAGHSDSLAKVQKSAVEFYINCFPTIAYADEISSQMENGNGFRFYDGFAAETSDCLNLMDISVG</sequence>
<dbReference type="Pfam" id="PF00586">
    <property type="entry name" value="AIRS"/>
    <property type="match status" value="1"/>
</dbReference>
<dbReference type="InterPro" id="IPR010918">
    <property type="entry name" value="PurM-like_C_dom"/>
</dbReference>
<dbReference type="Gene3D" id="3.30.1330.10">
    <property type="entry name" value="PurM-like, N-terminal domain"/>
    <property type="match status" value="1"/>
</dbReference>
<dbReference type="InterPro" id="IPR036921">
    <property type="entry name" value="PurM-like_N_sf"/>
</dbReference>
<dbReference type="InterPro" id="IPR036676">
    <property type="entry name" value="PurM-like_C_sf"/>
</dbReference>
<keyword evidence="1" id="KW-0808">Transferase</keyword>
<evidence type="ECO:0000256" key="4">
    <source>
        <dbReference type="ARBA" id="ARBA00022840"/>
    </source>
</evidence>
<dbReference type="Pfam" id="PF02769">
    <property type="entry name" value="AIRS_C"/>
    <property type="match status" value="1"/>
</dbReference>
<keyword evidence="3" id="KW-0418">Kinase</keyword>
<dbReference type="SUPFAM" id="SSF56042">
    <property type="entry name" value="PurM C-terminal domain-like"/>
    <property type="match status" value="1"/>
</dbReference>
<feature type="domain" description="PurM-like N-terminal" evidence="6">
    <location>
        <begin position="92"/>
        <end position="164"/>
    </location>
</feature>
<feature type="domain" description="PurM-like C-terminal" evidence="7">
    <location>
        <begin position="205"/>
        <end position="316"/>
    </location>
</feature>
<proteinExistence type="predicted"/>
<dbReference type="Gene3D" id="3.90.650.10">
    <property type="entry name" value="PurM-like C-terminal domain"/>
    <property type="match status" value="1"/>
</dbReference>
<keyword evidence="2" id="KW-0547">Nucleotide-binding</keyword>
<dbReference type="InterPro" id="IPR004536">
    <property type="entry name" value="SPS/SelD"/>
</dbReference>
<comment type="caution">
    <text evidence="8">The sequence shown here is derived from an EMBL/GenBank/DDBJ whole genome shotgun (WGS) entry which is preliminary data.</text>
</comment>
<reference evidence="8" key="1">
    <citation type="submission" date="2022-01" db="EMBL/GenBank/DDBJ databases">
        <title>Genome Sequence Resource for Two Populations of Ditylenchus destructor, the Migratory Endoparasitic Phytonematode.</title>
        <authorList>
            <person name="Zhang H."/>
            <person name="Lin R."/>
            <person name="Xie B."/>
        </authorList>
    </citation>
    <scope>NUCLEOTIDE SEQUENCE</scope>
    <source>
        <strain evidence="8">BazhouSP</strain>
    </source>
</reference>
<dbReference type="AlphaFoldDB" id="A0AAD4NGZ7"/>
<dbReference type="PANTHER" id="PTHR10256">
    <property type="entry name" value="SELENIDE, WATER DIKINASE"/>
    <property type="match status" value="1"/>
</dbReference>
<name>A0AAD4NGZ7_9BILA</name>
<evidence type="ECO:0000259" key="6">
    <source>
        <dbReference type="Pfam" id="PF00586"/>
    </source>
</evidence>
<accession>A0AAD4NGZ7</accession>
<dbReference type="NCBIfam" id="TIGR00476">
    <property type="entry name" value="selD"/>
    <property type="match status" value="1"/>
</dbReference>
<dbReference type="GO" id="GO:0016260">
    <property type="term" value="P:selenocysteine biosynthetic process"/>
    <property type="evidence" value="ECO:0007669"/>
    <property type="project" value="TreeGrafter"/>
</dbReference>
<evidence type="ECO:0000256" key="2">
    <source>
        <dbReference type="ARBA" id="ARBA00022741"/>
    </source>
</evidence>
<evidence type="ECO:0000256" key="3">
    <source>
        <dbReference type="ARBA" id="ARBA00022777"/>
    </source>
</evidence>
<evidence type="ECO:0000259" key="7">
    <source>
        <dbReference type="Pfam" id="PF02769"/>
    </source>
</evidence>
<keyword evidence="5" id="KW-0711">Selenium</keyword>
<evidence type="ECO:0000256" key="5">
    <source>
        <dbReference type="ARBA" id="ARBA00023266"/>
    </source>
</evidence>
<dbReference type="SUPFAM" id="SSF55326">
    <property type="entry name" value="PurM N-terminal domain-like"/>
    <property type="match status" value="1"/>
</dbReference>
<dbReference type="InterPro" id="IPR016188">
    <property type="entry name" value="PurM-like_N"/>
</dbReference>
<evidence type="ECO:0000313" key="9">
    <source>
        <dbReference type="Proteomes" id="UP001201812"/>
    </source>
</evidence>
<organism evidence="8 9">
    <name type="scientific">Ditylenchus destructor</name>
    <dbReference type="NCBI Taxonomy" id="166010"/>
    <lineage>
        <taxon>Eukaryota</taxon>
        <taxon>Metazoa</taxon>
        <taxon>Ecdysozoa</taxon>
        <taxon>Nematoda</taxon>
        <taxon>Chromadorea</taxon>
        <taxon>Rhabditida</taxon>
        <taxon>Tylenchina</taxon>
        <taxon>Tylenchomorpha</taxon>
        <taxon>Sphaerularioidea</taxon>
        <taxon>Anguinidae</taxon>
        <taxon>Anguininae</taxon>
        <taxon>Ditylenchus</taxon>
    </lineage>
</organism>
<gene>
    <name evidence="8" type="ORF">DdX_01477</name>
</gene>
<dbReference type="PANTHER" id="PTHR10256:SF0">
    <property type="entry name" value="INACTIVE SELENIDE, WATER DIKINASE-LIKE PROTEIN-RELATED"/>
    <property type="match status" value="1"/>
</dbReference>
<keyword evidence="9" id="KW-1185">Reference proteome</keyword>
<dbReference type="Proteomes" id="UP001201812">
    <property type="component" value="Unassembled WGS sequence"/>
</dbReference>
<dbReference type="GO" id="GO:0005524">
    <property type="term" value="F:ATP binding"/>
    <property type="evidence" value="ECO:0007669"/>
    <property type="project" value="UniProtKB-KW"/>
</dbReference>
<keyword evidence="4" id="KW-0067">ATP-binding</keyword>